<protein>
    <submittedName>
        <fullName evidence="1">Uncharacterized protein</fullName>
    </submittedName>
</protein>
<name>A0A0K2U2Z9_LEPSM</name>
<reference evidence="1" key="1">
    <citation type="submission" date="2014-05" db="EMBL/GenBank/DDBJ databases">
        <authorList>
            <person name="Chronopoulou M."/>
        </authorList>
    </citation>
    <scope>NUCLEOTIDE SEQUENCE</scope>
    <source>
        <tissue evidence="1">Whole organism</tissue>
    </source>
</reference>
<organism evidence="1">
    <name type="scientific">Lepeophtheirus salmonis</name>
    <name type="common">Salmon louse</name>
    <name type="synonym">Caligus salmonis</name>
    <dbReference type="NCBI Taxonomy" id="72036"/>
    <lineage>
        <taxon>Eukaryota</taxon>
        <taxon>Metazoa</taxon>
        <taxon>Ecdysozoa</taxon>
        <taxon>Arthropoda</taxon>
        <taxon>Crustacea</taxon>
        <taxon>Multicrustacea</taxon>
        <taxon>Hexanauplia</taxon>
        <taxon>Copepoda</taxon>
        <taxon>Siphonostomatoida</taxon>
        <taxon>Caligidae</taxon>
        <taxon>Lepeophtheirus</taxon>
    </lineage>
</organism>
<sequence>MRCLVSLLLQSVPHRKVQWVQIR</sequence>
<proteinExistence type="predicted"/>
<dbReference type="EMBL" id="HACA01014705">
    <property type="protein sequence ID" value="CDW32066.1"/>
    <property type="molecule type" value="Transcribed_RNA"/>
</dbReference>
<accession>A0A0K2U2Z9</accession>
<dbReference type="AlphaFoldDB" id="A0A0K2U2Z9"/>
<evidence type="ECO:0000313" key="1">
    <source>
        <dbReference type="EMBL" id="CDW32066.1"/>
    </source>
</evidence>